<evidence type="ECO:0000313" key="1">
    <source>
        <dbReference type="EMBL" id="KZV87652.1"/>
    </source>
</evidence>
<dbReference type="EMBL" id="KV426119">
    <property type="protein sequence ID" value="KZV87652.1"/>
    <property type="molecule type" value="Genomic_DNA"/>
</dbReference>
<protein>
    <submittedName>
        <fullName evidence="1">Uncharacterized protein</fullName>
    </submittedName>
</protein>
<organism evidence="1 2">
    <name type="scientific">Exidia glandulosa HHB12029</name>
    <dbReference type="NCBI Taxonomy" id="1314781"/>
    <lineage>
        <taxon>Eukaryota</taxon>
        <taxon>Fungi</taxon>
        <taxon>Dikarya</taxon>
        <taxon>Basidiomycota</taxon>
        <taxon>Agaricomycotina</taxon>
        <taxon>Agaricomycetes</taxon>
        <taxon>Auriculariales</taxon>
        <taxon>Exidiaceae</taxon>
        <taxon>Exidia</taxon>
    </lineage>
</organism>
<dbReference type="Proteomes" id="UP000077266">
    <property type="component" value="Unassembled WGS sequence"/>
</dbReference>
<feature type="non-terminal residue" evidence="1">
    <location>
        <position position="1"/>
    </location>
</feature>
<reference evidence="1 2" key="1">
    <citation type="journal article" date="2016" name="Mol. Biol. Evol.">
        <title>Comparative Genomics of Early-Diverging Mushroom-Forming Fungi Provides Insights into the Origins of Lignocellulose Decay Capabilities.</title>
        <authorList>
            <person name="Nagy L.G."/>
            <person name="Riley R."/>
            <person name="Tritt A."/>
            <person name="Adam C."/>
            <person name="Daum C."/>
            <person name="Floudas D."/>
            <person name="Sun H."/>
            <person name="Yadav J.S."/>
            <person name="Pangilinan J."/>
            <person name="Larsson K.H."/>
            <person name="Matsuura K."/>
            <person name="Barry K."/>
            <person name="Labutti K."/>
            <person name="Kuo R."/>
            <person name="Ohm R.A."/>
            <person name="Bhattacharya S.S."/>
            <person name="Shirouzu T."/>
            <person name="Yoshinaga Y."/>
            <person name="Martin F.M."/>
            <person name="Grigoriev I.V."/>
            <person name="Hibbett D.S."/>
        </authorList>
    </citation>
    <scope>NUCLEOTIDE SEQUENCE [LARGE SCALE GENOMIC DNA]</scope>
    <source>
        <strain evidence="1 2">HHB12029</strain>
    </source>
</reference>
<accession>A0A165ETK3</accession>
<dbReference type="Pfam" id="PF14223">
    <property type="entry name" value="Retrotran_gag_2"/>
    <property type="match status" value="1"/>
</dbReference>
<gene>
    <name evidence="1" type="ORF">EXIGLDRAFT_578608</name>
</gene>
<evidence type="ECO:0000313" key="2">
    <source>
        <dbReference type="Proteomes" id="UP000077266"/>
    </source>
</evidence>
<feature type="non-terminal residue" evidence="1">
    <location>
        <position position="137"/>
    </location>
</feature>
<name>A0A165ETK3_EXIGL</name>
<proteinExistence type="predicted"/>
<dbReference type="OrthoDB" id="2686319at2759"/>
<keyword evidence="2" id="KW-1185">Reference proteome</keyword>
<dbReference type="InParanoid" id="A0A165ETK3"/>
<sequence length="137" mass="15046">ELIQALVKAYEGTNVGAQTFYAFQRLLRARYEDGTSMTDHIASIRALLRQLSVLKSPVDAQLSAFILLESMPETPRWELLTASAMRNSDETAAAASTTHKANKPNKTVGKATGKWCVVHKAKSHSTEECKKVLALSK</sequence>
<dbReference type="AlphaFoldDB" id="A0A165ETK3"/>